<dbReference type="AlphaFoldDB" id="A0A1H9PPI5"/>
<proteinExistence type="predicted"/>
<keyword evidence="3" id="KW-1185">Reference proteome</keyword>
<dbReference type="Proteomes" id="UP000198929">
    <property type="component" value="Unassembled WGS sequence"/>
</dbReference>
<protein>
    <submittedName>
        <fullName evidence="2">Uncharacterized protein</fullName>
    </submittedName>
</protein>
<keyword evidence="1" id="KW-0812">Transmembrane</keyword>
<keyword evidence="1" id="KW-0472">Membrane</keyword>
<keyword evidence="1" id="KW-1133">Transmembrane helix</keyword>
<gene>
    <name evidence="2" type="ORF">SAMN05661109_00401</name>
</gene>
<sequence length="113" mass="11942">MPVQLRVGGAFMSLAVVLIVQAVVAFITGGVFQVTVATVLIWVAALIFGAFATQRRDQPGSRSQVIALIVALVLIIFSVVLPTTVLTTTAAYWLALYAAVAVICALILRRSVV</sequence>
<dbReference type="RefSeq" id="WP_092255356.1">
    <property type="nucleotide sequence ID" value="NZ_CP047199.1"/>
</dbReference>
<reference evidence="3" key="1">
    <citation type="submission" date="2016-10" db="EMBL/GenBank/DDBJ databases">
        <authorList>
            <person name="Varghese N."/>
            <person name="Submissions S."/>
        </authorList>
    </citation>
    <scope>NUCLEOTIDE SEQUENCE [LARGE SCALE GENOMIC DNA]</scope>
    <source>
        <strain evidence="3">DSM 20524</strain>
    </source>
</reference>
<evidence type="ECO:0000313" key="2">
    <source>
        <dbReference type="EMBL" id="SER49453.1"/>
    </source>
</evidence>
<name>A0A1H9PPI5_9CORY</name>
<feature type="transmembrane region" description="Helical" evidence="1">
    <location>
        <begin position="34"/>
        <end position="53"/>
    </location>
</feature>
<evidence type="ECO:0000256" key="1">
    <source>
        <dbReference type="SAM" id="Phobius"/>
    </source>
</evidence>
<organism evidence="2 3">
    <name type="scientific">Corynebacterium cystitidis DSM 20524</name>
    <dbReference type="NCBI Taxonomy" id="1121357"/>
    <lineage>
        <taxon>Bacteria</taxon>
        <taxon>Bacillati</taxon>
        <taxon>Actinomycetota</taxon>
        <taxon>Actinomycetes</taxon>
        <taxon>Mycobacteriales</taxon>
        <taxon>Corynebacteriaceae</taxon>
        <taxon>Corynebacterium</taxon>
    </lineage>
</organism>
<feature type="transmembrane region" description="Helical" evidence="1">
    <location>
        <begin position="90"/>
        <end position="108"/>
    </location>
</feature>
<evidence type="ECO:0000313" key="3">
    <source>
        <dbReference type="Proteomes" id="UP000198929"/>
    </source>
</evidence>
<dbReference type="EMBL" id="FOGQ01000001">
    <property type="protein sequence ID" value="SER49453.1"/>
    <property type="molecule type" value="Genomic_DNA"/>
</dbReference>
<feature type="transmembrane region" description="Helical" evidence="1">
    <location>
        <begin position="65"/>
        <end position="84"/>
    </location>
</feature>
<accession>A0A1H9PPI5</accession>
<feature type="transmembrane region" description="Helical" evidence="1">
    <location>
        <begin position="7"/>
        <end position="28"/>
    </location>
</feature>